<gene>
    <name evidence="3" type="ORF">CDV36_000099</name>
</gene>
<comment type="caution">
    <text evidence="3">The sequence shown here is derived from an EMBL/GenBank/DDBJ whole genome shotgun (WGS) entry which is preliminary data.</text>
</comment>
<proteinExistence type="predicted"/>
<dbReference type="STRING" id="2010991.A0A3M2SSA9"/>
<keyword evidence="1" id="KW-1133">Transmembrane helix</keyword>
<evidence type="ECO:0000259" key="2">
    <source>
        <dbReference type="Pfam" id="PF26616"/>
    </source>
</evidence>
<protein>
    <recommendedName>
        <fullName evidence="2">CorA-like transporter domain-containing protein</fullName>
    </recommendedName>
</protein>
<dbReference type="Proteomes" id="UP000277212">
    <property type="component" value="Unassembled WGS sequence"/>
</dbReference>
<reference evidence="3 4" key="1">
    <citation type="submission" date="2017-06" db="EMBL/GenBank/DDBJ databases">
        <title>Comparative genomic analysis of Ambrosia Fusariam Clade fungi.</title>
        <authorList>
            <person name="Stajich J.E."/>
            <person name="Carrillo J."/>
            <person name="Kijimoto T."/>
            <person name="Eskalen A."/>
            <person name="O'Donnell K."/>
            <person name="Kasson M."/>
        </authorList>
    </citation>
    <scope>NUCLEOTIDE SEQUENCE [LARGE SCALE GENOMIC DNA]</scope>
    <source>
        <strain evidence="3">UCR3666</strain>
    </source>
</reference>
<dbReference type="EMBL" id="NKUJ01000001">
    <property type="protein sequence ID" value="RMJ20215.1"/>
    <property type="molecule type" value="Genomic_DNA"/>
</dbReference>
<evidence type="ECO:0000313" key="3">
    <source>
        <dbReference type="EMBL" id="RMJ20215.1"/>
    </source>
</evidence>
<keyword evidence="4" id="KW-1185">Reference proteome</keyword>
<sequence>MNSHDLLVDASENWAYYPCNLLIPVHRKSTLQRYRRCLMNDETLFDRTAEDISLLELNDGDDVYREGNFRHYGELKRHLLENRKDPKSRFIFIQAAHSRAELNCSRDSFSYLCCFHQVDPRFLDFVSSFGATDEPLDYHMTGFNCHDSLDVADERLLEIPKLGRSGREFCVQYLLRSLERGSGLDNTTTWNIRQMAVYHTFDLVTGKALWINIKANGLMENRIKEASTEFPALGSEAMNDLAGCFTATLETHMVHLEWCDEDWRACINDIEKRIRTVLTKAQTARIDAQPKGVKRAFTLASTLHTSKTSTFDFPEKVIDLDPPNLRRRILASVKKLITRGYSTDKQTILPIQSLPQLLRGTCAGERDEIDKLMILDTFSFDEVQQLHYFGELLESFCLVMNLNDQALRDIAESYEEIWEREGFPSEIKDHCKKELASFIRRINRIRRNLQIRITQVKSLMAWLHEGKTLFDGILQYRNVQIGRIFAESSQAQSEKMEGIAFKTEKETISMHVITCVTLAFLPAMFVATFFQSGLVEINQDAKDFSEAVNLHQFAFELFVSICRARWRAGLDKCETHHKAAKRHQAESIRLRSGLITL</sequence>
<keyword evidence="1" id="KW-0812">Transmembrane</keyword>
<dbReference type="OrthoDB" id="5396681at2759"/>
<feature type="transmembrane region" description="Helical" evidence="1">
    <location>
        <begin position="508"/>
        <end position="530"/>
    </location>
</feature>
<organism evidence="3 4">
    <name type="scientific">Fusarium kuroshium</name>
    <dbReference type="NCBI Taxonomy" id="2010991"/>
    <lineage>
        <taxon>Eukaryota</taxon>
        <taxon>Fungi</taxon>
        <taxon>Dikarya</taxon>
        <taxon>Ascomycota</taxon>
        <taxon>Pezizomycotina</taxon>
        <taxon>Sordariomycetes</taxon>
        <taxon>Hypocreomycetidae</taxon>
        <taxon>Hypocreales</taxon>
        <taxon>Nectriaceae</taxon>
        <taxon>Fusarium</taxon>
        <taxon>Fusarium solani species complex</taxon>
    </lineage>
</organism>
<evidence type="ECO:0000256" key="1">
    <source>
        <dbReference type="SAM" id="Phobius"/>
    </source>
</evidence>
<accession>A0A3M2SSA9</accession>
<name>A0A3M2SSA9_9HYPO</name>
<feature type="domain" description="CorA-like transporter" evidence="2">
    <location>
        <begin position="11"/>
        <end position="281"/>
    </location>
</feature>
<evidence type="ECO:0000313" key="4">
    <source>
        <dbReference type="Proteomes" id="UP000277212"/>
    </source>
</evidence>
<dbReference type="AlphaFoldDB" id="A0A3M2SSA9"/>
<dbReference type="InterPro" id="IPR058257">
    <property type="entry name" value="CorA-like_dom"/>
</dbReference>
<keyword evidence="1" id="KW-0472">Membrane</keyword>
<dbReference type="Pfam" id="PF26616">
    <property type="entry name" value="CorA-like"/>
    <property type="match status" value="1"/>
</dbReference>